<proteinExistence type="predicted"/>
<dbReference type="OrthoDB" id="3322815at2"/>
<accession>A0A1H9QS33</accession>
<reference evidence="3" key="1">
    <citation type="submission" date="2016-10" db="EMBL/GenBank/DDBJ databases">
        <authorList>
            <person name="Varghese N."/>
            <person name="Submissions S."/>
        </authorList>
    </citation>
    <scope>NUCLEOTIDE SEQUENCE [LARGE SCALE GENOMIC DNA]</scope>
    <source>
        <strain evidence="3">CGMCC 4.6825</strain>
    </source>
</reference>
<organism evidence="2 3">
    <name type="scientific">Streptomyces qinglanensis</name>
    <dbReference type="NCBI Taxonomy" id="943816"/>
    <lineage>
        <taxon>Bacteria</taxon>
        <taxon>Bacillati</taxon>
        <taxon>Actinomycetota</taxon>
        <taxon>Actinomycetes</taxon>
        <taxon>Kitasatosporales</taxon>
        <taxon>Streptomycetaceae</taxon>
        <taxon>Streptomyces</taxon>
    </lineage>
</organism>
<evidence type="ECO:0000256" key="1">
    <source>
        <dbReference type="SAM" id="MobiDB-lite"/>
    </source>
</evidence>
<dbReference type="EMBL" id="FOGO01000003">
    <property type="protein sequence ID" value="SER63401.1"/>
    <property type="molecule type" value="Genomic_DNA"/>
</dbReference>
<dbReference type="RefSeq" id="WP_074999375.1">
    <property type="nucleotide sequence ID" value="NZ_FOGO01000003.1"/>
</dbReference>
<dbReference type="Proteomes" id="UP000182841">
    <property type="component" value="Unassembled WGS sequence"/>
</dbReference>
<name>A0A1H9QS33_9ACTN</name>
<dbReference type="AlphaFoldDB" id="A0A1H9QS33"/>
<evidence type="ECO:0000313" key="3">
    <source>
        <dbReference type="Proteomes" id="UP000182841"/>
    </source>
</evidence>
<feature type="region of interest" description="Disordered" evidence="1">
    <location>
        <begin position="484"/>
        <end position="504"/>
    </location>
</feature>
<protein>
    <submittedName>
        <fullName evidence="2">Uncharacterized protein</fullName>
    </submittedName>
</protein>
<sequence>MPGEEFNKIVNCDLEPVAVVAQCLDNQWVPQELLGSMLEGGRSLRDAKVAGARLQAVRHEYLRAILNAQQVIVNRAFFLNNQAVYQDFQHGGASRDAFKELLRDAVIVPYLYRETTLVADQEFTVQSEGERAWREIVADAGTGSCLRLSWDEDENTRLTDLKLKDSFHDQLLSMARFRAESLMRDFNLDEEGARLLKARLRDVSRWAVDKESVVREEFYREFVVAEGTDPAEGTYDRSKPFAGELKQLADLKYNTSLSDAVGRYPLTPADSLDRTALQELDRALSRGTAVSADELVRMLQQQAFALVQNPLDVGLTGLDLDHVRQARGTDEWRLYKDSLLRLLREPELLSGTPEAFRDRSQDVYDRYVSLAERLGGIVGARRAGVADRWQPIIKMSIHTLGSVVSVVFGEEPCIEVVGQVADSVAATASKGVVRFAVVGRDQRRARKQLETSVDLMQVKFDRTRDEWDGLIRRMQEAGFPRRAAVHRPEEEATLNAPDENGGIG</sequence>
<gene>
    <name evidence="2" type="ORF">SAMN05421870_10387</name>
</gene>
<keyword evidence="3" id="KW-1185">Reference proteome</keyword>
<evidence type="ECO:0000313" key="2">
    <source>
        <dbReference type="EMBL" id="SER63401.1"/>
    </source>
</evidence>